<comment type="caution">
    <text evidence="3">The sequence shown here is derived from an EMBL/GenBank/DDBJ whole genome shotgun (WGS) entry which is preliminary data.</text>
</comment>
<feature type="domain" description="Oxidoreductase-like" evidence="2">
    <location>
        <begin position="122"/>
        <end position="142"/>
    </location>
</feature>
<accession>A0A8H4VH47</accession>
<reference evidence="3 4" key="1">
    <citation type="journal article" date="2020" name="G3 (Bethesda)">
        <title>Genetic Underpinnings of Host Manipulation by Ophiocordyceps as Revealed by Comparative Transcriptomics.</title>
        <authorList>
            <person name="Will I."/>
            <person name="Das B."/>
            <person name="Trinh T."/>
            <person name="Brachmann A."/>
            <person name="Ohm R.A."/>
            <person name="de Bekker C."/>
        </authorList>
    </citation>
    <scope>NUCLEOTIDE SEQUENCE [LARGE SCALE GENOMIC DNA]</scope>
    <source>
        <strain evidence="3 4">EC05</strain>
    </source>
</reference>
<dbReference type="EMBL" id="JAACLJ010000001">
    <property type="protein sequence ID" value="KAF4595501.1"/>
    <property type="molecule type" value="Genomic_DNA"/>
</dbReference>
<evidence type="ECO:0000313" key="3">
    <source>
        <dbReference type="EMBL" id="KAF4595501.1"/>
    </source>
</evidence>
<dbReference type="Proteomes" id="UP000562929">
    <property type="component" value="Unassembled WGS sequence"/>
</dbReference>
<keyword evidence="4" id="KW-1185">Reference proteome</keyword>
<protein>
    <recommendedName>
        <fullName evidence="2">Oxidoreductase-like domain-containing protein</fullName>
    </recommendedName>
</protein>
<dbReference type="AlphaFoldDB" id="A0A8H4VH47"/>
<dbReference type="OrthoDB" id="10064411at2759"/>
<proteinExistence type="predicted"/>
<sequence length="184" mass="20215">MTTRATAHLLLRRLPAPPRRRLVTGLSWPQHCPLGPYYDIILRHPTPYKPEPSNPQPEKTPEPANTTQDRPSAPPRKKKPGRKSSTSESSPADRARIVFGSRLLGPAEEADSAATKRAQSTTIAGVTVPPRPREPDNCCMSGLGDGEVAKRGWDEEAFANVPVGIREFMKHEKRLKESRQAGAA</sequence>
<gene>
    <name evidence="3" type="ORF">GQ602_001114</name>
</gene>
<dbReference type="Pfam" id="PF09791">
    <property type="entry name" value="Oxidored-like"/>
    <property type="match status" value="1"/>
</dbReference>
<name>A0A8H4VH47_9HYPO</name>
<organism evidence="3 4">
    <name type="scientific">Ophiocordyceps camponoti-floridani</name>
    <dbReference type="NCBI Taxonomy" id="2030778"/>
    <lineage>
        <taxon>Eukaryota</taxon>
        <taxon>Fungi</taxon>
        <taxon>Dikarya</taxon>
        <taxon>Ascomycota</taxon>
        <taxon>Pezizomycotina</taxon>
        <taxon>Sordariomycetes</taxon>
        <taxon>Hypocreomycetidae</taxon>
        <taxon>Hypocreales</taxon>
        <taxon>Ophiocordycipitaceae</taxon>
        <taxon>Ophiocordyceps</taxon>
    </lineage>
</organism>
<evidence type="ECO:0000313" key="4">
    <source>
        <dbReference type="Proteomes" id="UP000562929"/>
    </source>
</evidence>
<evidence type="ECO:0000256" key="1">
    <source>
        <dbReference type="SAM" id="MobiDB-lite"/>
    </source>
</evidence>
<dbReference type="InterPro" id="IPR019180">
    <property type="entry name" value="Oxidoreductase-like_N"/>
</dbReference>
<evidence type="ECO:0000259" key="2">
    <source>
        <dbReference type="Pfam" id="PF09791"/>
    </source>
</evidence>
<feature type="region of interest" description="Disordered" evidence="1">
    <location>
        <begin position="43"/>
        <end position="143"/>
    </location>
</feature>